<feature type="compositionally biased region" description="Low complexity" evidence="1">
    <location>
        <begin position="648"/>
        <end position="658"/>
    </location>
</feature>
<organism evidence="3 4">
    <name type="scientific">Nezara viridula</name>
    <name type="common">Southern green stink bug</name>
    <name type="synonym">Cimex viridulus</name>
    <dbReference type="NCBI Taxonomy" id="85310"/>
    <lineage>
        <taxon>Eukaryota</taxon>
        <taxon>Metazoa</taxon>
        <taxon>Ecdysozoa</taxon>
        <taxon>Arthropoda</taxon>
        <taxon>Hexapoda</taxon>
        <taxon>Insecta</taxon>
        <taxon>Pterygota</taxon>
        <taxon>Neoptera</taxon>
        <taxon>Paraneoptera</taxon>
        <taxon>Hemiptera</taxon>
        <taxon>Heteroptera</taxon>
        <taxon>Panheteroptera</taxon>
        <taxon>Pentatomomorpha</taxon>
        <taxon>Pentatomoidea</taxon>
        <taxon>Pentatomidae</taxon>
        <taxon>Pentatominae</taxon>
        <taxon>Nezara</taxon>
    </lineage>
</organism>
<evidence type="ECO:0000256" key="1">
    <source>
        <dbReference type="SAM" id="MobiDB-lite"/>
    </source>
</evidence>
<sequence length="1936" mass="212402">MPFPVLPWIFLTILLKETACHSGRSRNGKNAMPGKITVSVETKQKICTTVHANLGRAAAVKYRGHQSTFCTAPNCKTPHESSVGPVILHVCQDSVTDQLLEMGPEDSITNLDYSNISVAGNLRPLLSDLQTIINYIDASLSHINRPDLNKAKIERGFNKLVMNLANTLKGLKIIDPIQFQKSVLQIVHGMKQKSPSKDRKGKDVKGLTNNILSSLQRLNQVILGITSKKNFKQTGVYRQPGVSTKSVKIDTRKNRIPTPVTKPTLTDEVFPDTEKQHITIISGLGSPENLEEKLGQLTQKIPSTPTGSDLSQLDNELNLLIKKIAALNGPGTLFHPINLRSDIKKLKTVSGDAGSRPNKGTLDHDSITDRLLSLVKKLNFITNELGKLLAMKKTGQPGYQQEPNMPMGGNHIPSSGGRPGYQPEPNMPMGGSSTPSSGGRPGYQPEPNMPMGGNHIPSSGGRPGYKQEPNKPVGGSSTPSSGGRPGYQPGPNMPMGGKHSPSIGGRPGYQQEPNMPMGGNHIPSSGGRPGYKQEPTKPVGGISTKSSGGRPGYKQEPNKPVGGSSTPSSGGRPGYKQEPNKPVGGISTKSSGGRPGYKQEPNKPVGGSSTPSSGGRPGYKQEPNKPVGGISTPSSGGRPGYQQEPNIPMGGSSTPSSGGRPGYQQEPNMHMGGDNIPSNRSRPGYQQEPNMHMGGDYIPSNRSRPGYQQEPNMTMEGSYTPSSGGRPGYQQEPNMPMGESYTPSSGGRPGYQQEPNMPMGGSYTPSSGGLPGYQQEPNMPMGGSYTPSSGGRPGYLQEPNMAMGGDYIPSFGSRPGYQQEPKMHMGASYTPSSGGRPEYQQEPNMPMGGSYTPSSGGRPGYLQEPNMAMGGDYIPSFGSRPGYQQEPKMHMGGSYTTSSGGQPGYQQEPNMPMGGSYTPSSGGRPGYQQEPNMPMGGSYTQSSGGRPGYLQEPNMPIGGSYTPSSGGRPGYQQEPNMPMGGIYTPSSGGRPGYLQEPNKLMGGSYNPSRGGRPRYQQEPNMPMGESYTPSSGGRPGYQQETNMLMGGSYNPSRGGRPGYQQEPNMPMEEDYIPSNGSRPGYQQEPNMPMEEDYIPSNGSRPGYQQEPNMPMEEDYIPSNGSRPGYQQEPNMPMGEDYIPSNGSSPGYQQEPNMPMGPRYTSSSGGRPGYQQEPYMPRGENYTPSGLGYSRREHEPNMPTRANHIRPSGDSVEPGYQNDDKIIMEDSSPDISMDENSFLPSKRGYCTYHELPIQPSKKKHFLRRGGGMKVRQHTLDPVTKNMISTLHQMETIVQGLIDLQRMFASSRPGYQPEPNMPTGGNHSPSSGDRPGYQQEPNMPTGGNHIPSSGDRPGYQQEPNMPTGGNHIPSSGETSEATKNPSRNHQADIAAIMHRIQTSFRHFNETYHDLAKHQKPNQDGSHPPEIHHENTDENKPHEAEAEIKEVPEVHFDNINETIPDDNENVEILINQLLETDSDNPAINEEHGSDVHINETVTDQPVPQSFDRETVGRRINNTMESLNQMIVDLSALQVLNKGDSVRPEHSSVNEKGPNKQQIVELTKNIHSTLKYLSKILDDLQILQTTETQGVPGERYHNLEGEVEELSKHLVTGPDAGQHSVGSDTSKILSTLQESVTDTELREIIREYTIVVERFKIYGYEYLHHTEENKEHPEDEPPVADDFYKMKYPVVEQEHRIESLIKILESDEIIESFWKPEYGNTTGIKEAQTTLEQILSQSVKAAENQMGYHKIAKLICVILRLQEKELLAFDLMPYILYFYWILDMNNNESMKFGSSYLQRPDLVLPKGEKPIDTLIMTIKSPLFKEVFWDPEYGGTEKMESIIATFTETFLNGKQGVQSTNDLIKTMCILITLLDTGLVNLTQVEIDSLFKYLFPILDSLILKGHHYVPDSYLKKVDEEHKGYYSDYFVDKLKAAHHTEQQ</sequence>
<evidence type="ECO:0000313" key="4">
    <source>
        <dbReference type="Proteomes" id="UP001152798"/>
    </source>
</evidence>
<proteinExistence type="predicted"/>
<feature type="compositionally biased region" description="Polar residues" evidence="1">
    <location>
        <begin position="1140"/>
        <end position="1151"/>
    </location>
</feature>
<dbReference type="Proteomes" id="UP001152798">
    <property type="component" value="Chromosome 6"/>
</dbReference>
<feature type="region of interest" description="Disordered" evidence="1">
    <location>
        <begin position="395"/>
        <end position="1182"/>
    </location>
</feature>
<keyword evidence="4" id="KW-1185">Reference proteome</keyword>
<feature type="region of interest" description="Disordered" evidence="1">
    <location>
        <begin position="1305"/>
        <end position="1381"/>
    </location>
</feature>
<accession>A0A9P0HPC2</accession>
<gene>
    <name evidence="3" type="ORF">NEZAVI_LOCUS13880</name>
</gene>
<keyword evidence="2" id="KW-0732">Signal</keyword>
<feature type="compositionally biased region" description="Low complexity" evidence="1">
    <location>
        <begin position="560"/>
        <end position="570"/>
    </location>
</feature>
<evidence type="ECO:0000313" key="3">
    <source>
        <dbReference type="EMBL" id="CAH1405751.1"/>
    </source>
</evidence>
<feature type="region of interest" description="Disordered" evidence="1">
    <location>
        <begin position="1410"/>
        <end position="1437"/>
    </location>
</feature>
<evidence type="ECO:0000256" key="2">
    <source>
        <dbReference type="SAM" id="SignalP"/>
    </source>
</evidence>
<protein>
    <submittedName>
        <fullName evidence="3">Uncharacterized protein</fullName>
    </submittedName>
</protein>
<feature type="compositionally biased region" description="Low complexity" evidence="1">
    <location>
        <begin position="604"/>
        <end position="614"/>
    </location>
</feature>
<feature type="compositionally biased region" description="Polar residues" evidence="1">
    <location>
        <begin position="709"/>
        <end position="723"/>
    </location>
</feature>
<feature type="compositionally biased region" description="Basic and acidic residues" evidence="1">
    <location>
        <begin position="1420"/>
        <end position="1437"/>
    </location>
</feature>
<feature type="compositionally biased region" description="Low complexity" evidence="1">
    <location>
        <begin position="427"/>
        <end position="438"/>
    </location>
</feature>
<name>A0A9P0HPC2_NEZVI</name>
<feature type="signal peptide" evidence="2">
    <location>
        <begin position="1"/>
        <end position="20"/>
    </location>
</feature>
<feature type="compositionally biased region" description="Low complexity" evidence="1">
    <location>
        <begin position="472"/>
        <end position="482"/>
    </location>
</feature>
<feature type="compositionally biased region" description="Polar residues" evidence="1">
    <location>
        <begin position="1366"/>
        <end position="1381"/>
    </location>
</feature>
<reference evidence="3" key="1">
    <citation type="submission" date="2022-01" db="EMBL/GenBank/DDBJ databases">
        <authorList>
            <person name="King R."/>
        </authorList>
    </citation>
    <scope>NUCLEOTIDE SEQUENCE</scope>
</reference>
<dbReference type="EMBL" id="OV725082">
    <property type="protein sequence ID" value="CAH1405751.1"/>
    <property type="molecule type" value="Genomic_DNA"/>
</dbReference>
<feature type="compositionally biased region" description="Polar residues" evidence="1">
    <location>
        <begin position="894"/>
        <end position="909"/>
    </location>
</feature>
<dbReference type="OrthoDB" id="10680852at2759"/>
<feature type="chain" id="PRO_5040240506" evidence="2">
    <location>
        <begin position="21"/>
        <end position="1936"/>
    </location>
</feature>